<sequence length="150" mass="17251">MVKLQIIKWSPILILLFCSACSSVVIEEAENMRMDYWENEGAEELIEQEYLDAGNGLDIFADAVNSAEELEEGNIIATRPVLSMEFMMENEENRSYHLWVTEDGEGYLQSLHPHKNVTLRMDNDSVQEVKEFIAAKDDVEMVQGEIQFEQ</sequence>
<accession>A0ABW3LD38</accession>
<evidence type="ECO:0000313" key="2">
    <source>
        <dbReference type="EMBL" id="MFD1032535.1"/>
    </source>
</evidence>
<feature type="chain" id="PRO_5045143226" description="Lipoprotein" evidence="1">
    <location>
        <begin position="24"/>
        <end position="150"/>
    </location>
</feature>
<reference evidence="3" key="1">
    <citation type="journal article" date="2019" name="Int. J. Syst. Evol. Microbiol.">
        <title>The Global Catalogue of Microorganisms (GCM) 10K type strain sequencing project: providing services to taxonomists for standard genome sequencing and annotation.</title>
        <authorList>
            <consortium name="The Broad Institute Genomics Platform"/>
            <consortium name="The Broad Institute Genome Sequencing Center for Infectious Disease"/>
            <person name="Wu L."/>
            <person name="Ma J."/>
        </authorList>
    </citation>
    <scope>NUCLEOTIDE SEQUENCE [LARGE SCALE GENOMIC DNA]</scope>
    <source>
        <strain evidence="3">CCUG 56756</strain>
    </source>
</reference>
<comment type="caution">
    <text evidence="2">The sequence shown here is derived from an EMBL/GenBank/DDBJ whole genome shotgun (WGS) entry which is preliminary data.</text>
</comment>
<organism evidence="2 3">
    <name type="scientific">Metaplanococcus flavidus</name>
    <dbReference type="NCBI Taxonomy" id="569883"/>
    <lineage>
        <taxon>Bacteria</taxon>
        <taxon>Bacillati</taxon>
        <taxon>Bacillota</taxon>
        <taxon>Bacilli</taxon>
        <taxon>Bacillales</taxon>
        <taxon>Caryophanaceae</taxon>
        <taxon>Metaplanococcus</taxon>
    </lineage>
</organism>
<feature type="signal peptide" evidence="1">
    <location>
        <begin position="1"/>
        <end position="23"/>
    </location>
</feature>
<evidence type="ECO:0000256" key="1">
    <source>
        <dbReference type="SAM" id="SignalP"/>
    </source>
</evidence>
<proteinExistence type="predicted"/>
<keyword evidence="1" id="KW-0732">Signal</keyword>
<name>A0ABW3LD38_9BACL</name>
<evidence type="ECO:0000313" key="3">
    <source>
        <dbReference type="Proteomes" id="UP001597109"/>
    </source>
</evidence>
<dbReference type="EMBL" id="JBHTKI010000022">
    <property type="protein sequence ID" value="MFD1032535.1"/>
    <property type="molecule type" value="Genomic_DNA"/>
</dbReference>
<dbReference type="Proteomes" id="UP001597109">
    <property type="component" value="Unassembled WGS sequence"/>
</dbReference>
<gene>
    <name evidence="2" type="ORF">ACFQ1X_13930</name>
</gene>
<evidence type="ECO:0008006" key="4">
    <source>
        <dbReference type="Google" id="ProtNLM"/>
    </source>
</evidence>
<protein>
    <recommendedName>
        <fullName evidence="4">Lipoprotein</fullName>
    </recommendedName>
</protein>
<keyword evidence="3" id="KW-1185">Reference proteome</keyword>
<dbReference type="RefSeq" id="WP_144838362.1">
    <property type="nucleotide sequence ID" value="NZ_JBHTKI010000022.1"/>
</dbReference>